<dbReference type="GO" id="GO:0016592">
    <property type="term" value="C:mediator complex"/>
    <property type="evidence" value="ECO:0007669"/>
    <property type="project" value="InterPro"/>
</dbReference>
<name>A0A6A6WZ63_9PLEO</name>
<evidence type="ECO:0000313" key="6">
    <source>
        <dbReference type="EMBL" id="KAF2789201.1"/>
    </source>
</evidence>
<reference evidence="6" key="1">
    <citation type="journal article" date="2020" name="Stud. Mycol.">
        <title>101 Dothideomycetes genomes: a test case for predicting lifestyles and emergence of pathogens.</title>
        <authorList>
            <person name="Haridas S."/>
            <person name="Albert R."/>
            <person name="Binder M."/>
            <person name="Bloem J."/>
            <person name="Labutti K."/>
            <person name="Salamov A."/>
            <person name="Andreopoulos B."/>
            <person name="Baker S."/>
            <person name="Barry K."/>
            <person name="Bills G."/>
            <person name="Bluhm B."/>
            <person name="Cannon C."/>
            <person name="Castanera R."/>
            <person name="Culley D."/>
            <person name="Daum C."/>
            <person name="Ezra D."/>
            <person name="Gonzalez J."/>
            <person name="Henrissat B."/>
            <person name="Kuo A."/>
            <person name="Liang C."/>
            <person name="Lipzen A."/>
            <person name="Lutzoni F."/>
            <person name="Magnuson J."/>
            <person name="Mondo S."/>
            <person name="Nolan M."/>
            <person name="Ohm R."/>
            <person name="Pangilinan J."/>
            <person name="Park H.-J."/>
            <person name="Ramirez L."/>
            <person name="Alfaro M."/>
            <person name="Sun H."/>
            <person name="Tritt A."/>
            <person name="Yoshinaga Y."/>
            <person name="Zwiers L.-H."/>
            <person name="Turgeon B."/>
            <person name="Goodwin S."/>
            <person name="Spatafora J."/>
            <person name="Crous P."/>
            <person name="Grigoriev I."/>
        </authorList>
    </citation>
    <scope>NUCLEOTIDE SEQUENCE</scope>
    <source>
        <strain evidence="6">CBS 109.77</strain>
    </source>
</reference>
<dbReference type="Proteomes" id="UP000799757">
    <property type="component" value="Unassembled WGS sequence"/>
</dbReference>
<evidence type="ECO:0000256" key="2">
    <source>
        <dbReference type="ARBA" id="ARBA00005942"/>
    </source>
</evidence>
<accession>A0A6A6WZ63</accession>
<dbReference type="GO" id="GO:0003712">
    <property type="term" value="F:transcription coregulator activity"/>
    <property type="evidence" value="ECO:0007669"/>
    <property type="project" value="InterPro"/>
</dbReference>
<proteinExistence type="inferred from homology"/>
<evidence type="ECO:0008006" key="8">
    <source>
        <dbReference type="Google" id="ProtNLM"/>
    </source>
</evidence>
<dbReference type="Gene3D" id="6.10.280.160">
    <property type="entry name" value="Mediator of RNA polymerase II transcription subunit 22"/>
    <property type="match status" value="1"/>
</dbReference>
<evidence type="ECO:0000256" key="5">
    <source>
        <dbReference type="ARBA" id="ARBA00023242"/>
    </source>
</evidence>
<dbReference type="AlphaFoldDB" id="A0A6A6WZ63"/>
<comment type="similarity">
    <text evidence="2">Belongs to the Mediator complex subunit 22 family.</text>
</comment>
<evidence type="ECO:0000313" key="7">
    <source>
        <dbReference type="Proteomes" id="UP000799757"/>
    </source>
</evidence>
<dbReference type="Pfam" id="PF06179">
    <property type="entry name" value="Med22"/>
    <property type="match status" value="1"/>
</dbReference>
<keyword evidence="5" id="KW-0539">Nucleus</keyword>
<comment type="subcellular location">
    <subcellularLocation>
        <location evidence="1">Nucleus</location>
    </subcellularLocation>
</comment>
<protein>
    <recommendedName>
        <fullName evidence="8">Mediator of RNA polymerase II transcription subunit 22</fullName>
    </recommendedName>
</protein>
<evidence type="ECO:0000256" key="3">
    <source>
        <dbReference type="ARBA" id="ARBA00023015"/>
    </source>
</evidence>
<organism evidence="6 7">
    <name type="scientific">Melanomma pulvis-pyrius CBS 109.77</name>
    <dbReference type="NCBI Taxonomy" id="1314802"/>
    <lineage>
        <taxon>Eukaryota</taxon>
        <taxon>Fungi</taxon>
        <taxon>Dikarya</taxon>
        <taxon>Ascomycota</taxon>
        <taxon>Pezizomycotina</taxon>
        <taxon>Dothideomycetes</taxon>
        <taxon>Pleosporomycetidae</taxon>
        <taxon>Pleosporales</taxon>
        <taxon>Melanommataceae</taxon>
        <taxon>Melanomma</taxon>
    </lineage>
</organism>
<keyword evidence="3" id="KW-0805">Transcription regulation</keyword>
<dbReference type="GO" id="GO:0006357">
    <property type="term" value="P:regulation of transcription by RNA polymerase II"/>
    <property type="evidence" value="ECO:0007669"/>
    <property type="project" value="InterPro"/>
</dbReference>
<sequence length="103" mass="11301">MVQHYGSILSTAQQDENVDYSTTAQRELAIKEDTTAFIRAAQDLSSLIRELQELWLFGGLDTLTDPADEEANKAKALGLAALVEVLAMNMPVPHELEGKNGDR</sequence>
<dbReference type="InterPro" id="IPR009332">
    <property type="entry name" value="Med22"/>
</dbReference>
<keyword evidence="7" id="KW-1185">Reference proteome</keyword>
<evidence type="ECO:0000256" key="4">
    <source>
        <dbReference type="ARBA" id="ARBA00023163"/>
    </source>
</evidence>
<gene>
    <name evidence="6" type="ORF">K505DRAFT_253832</name>
</gene>
<dbReference type="EMBL" id="MU002155">
    <property type="protein sequence ID" value="KAF2789201.1"/>
    <property type="molecule type" value="Genomic_DNA"/>
</dbReference>
<evidence type="ECO:0000256" key="1">
    <source>
        <dbReference type="ARBA" id="ARBA00004123"/>
    </source>
</evidence>
<keyword evidence="4" id="KW-0804">Transcription</keyword>